<dbReference type="Pfam" id="PF01943">
    <property type="entry name" value="Polysacc_synt"/>
    <property type="match status" value="1"/>
</dbReference>
<proteinExistence type="predicted"/>
<protein>
    <submittedName>
        <fullName evidence="7">Lipopolysaccharide biosynthesis protein</fullName>
    </submittedName>
</protein>
<feature type="transmembrane region" description="Helical" evidence="6">
    <location>
        <begin position="348"/>
        <end position="369"/>
    </location>
</feature>
<reference evidence="7" key="1">
    <citation type="submission" date="2022-11" db="EMBL/GenBank/DDBJ databases">
        <title>Draft genome sequence of Hoeflea poritis E7-10 and Hoeflea prorocentri PM5-8, separated from scleractinian coral Porites lutea and marine dinoflagellate.</title>
        <authorList>
            <person name="Zhang G."/>
            <person name="Wei Q."/>
            <person name="Cai L."/>
        </authorList>
    </citation>
    <scope>NUCLEOTIDE SEQUENCE</scope>
    <source>
        <strain evidence="7">PM5-8</strain>
    </source>
</reference>
<dbReference type="GO" id="GO:0005886">
    <property type="term" value="C:plasma membrane"/>
    <property type="evidence" value="ECO:0007669"/>
    <property type="project" value="UniProtKB-SubCell"/>
</dbReference>
<feature type="transmembrane region" description="Helical" evidence="6">
    <location>
        <begin position="197"/>
        <end position="217"/>
    </location>
</feature>
<evidence type="ECO:0000313" key="8">
    <source>
        <dbReference type="Proteomes" id="UP001151234"/>
    </source>
</evidence>
<name>A0A9X3UMN1_9HYPH</name>
<keyword evidence="5 6" id="KW-0472">Membrane</keyword>
<dbReference type="RefSeq" id="WP_267993449.1">
    <property type="nucleotide sequence ID" value="NZ_JAPJZI010000002.1"/>
</dbReference>
<comment type="subcellular location">
    <subcellularLocation>
        <location evidence="1">Cell membrane</location>
        <topology evidence="1">Multi-pass membrane protein</topology>
    </subcellularLocation>
</comment>
<keyword evidence="3 6" id="KW-0812">Transmembrane</keyword>
<dbReference type="Proteomes" id="UP001151234">
    <property type="component" value="Unassembled WGS sequence"/>
</dbReference>
<dbReference type="InterPro" id="IPR002797">
    <property type="entry name" value="Polysacc_synth"/>
</dbReference>
<dbReference type="EMBL" id="JAPJZI010000002">
    <property type="protein sequence ID" value="MDA5401465.1"/>
    <property type="molecule type" value="Genomic_DNA"/>
</dbReference>
<feature type="transmembrane region" description="Helical" evidence="6">
    <location>
        <begin position="131"/>
        <end position="151"/>
    </location>
</feature>
<evidence type="ECO:0000256" key="6">
    <source>
        <dbReference type="SAM" id="Phobius"/>
    </source>
</evidence>
<accession>A0A9X3UMN1</accession>
<keyword evidence="4 6" id="KW-1133">Transmembrane helix</keyword>
<feature type="transmembrane region" description="Helical" evidence="6">
    <location>
        <begin position="375"/>
        <end position="396"/>
    </location>
</feature>
<dbReference type="AlphaFoldDB" id="A0A9X3UMN1"/>
<dbReference type="InterPro" id="IPR050833">
    <property type="entry name" value="Poly_Biosynth_Transport"/>
</dbReference>
<gene>
    <name evidence="7" type="ORF">OQ273_23030</name>
</gene>
<evidence type="ECO:0000256" key="2">
    <source>
        <dbReference type="ARBA" id="ARBA00022475"/>
    </source>
</evidence>
<keyword evidence="8" id="KW-1185">Reference proteome</keyword>
<dbReference type="PANTHER" id="PTHR30250">
    <property type="entry name" value="PST FAMILY PREDICTED COLANIC ACID TRANSPORTER"/>
    <property type="match status" value="1"/>
</dbReference>
<keyword evidence="2" id="KW-1003">Cell membrane</keyword>
<feature type="transmembrane region" description="Helical" evidence="6">
    <location>
        <begin position="157"/>
        <end position="176"/>
    </location>
</feature>
<evidence type="ECO:0000256" key="3">
    <source>
        <dbReference type="ARBA" id="ARBA00022692"/>
    </source>
</evidence>
<feature type="transmembrane region" description="Helical" evidence="6">
    <location>
        <begin position="223"/>
        <end position="241"/>
    </location>
</feature>
<sequence length="477" mass="51893">MVVTVRMTVENATDDTLAPDAGAGNRRTGIIGQIDKLIQGHDGHGEARRMSIIAFLIRVMSAGIAFLSQIFLARLMGQFEYGIFVFVWVTSLIIGTLTCFGFHTTLIRFIPQYKSRGEFAKIRGIYLTSRVFSFISASIVATLGITFIYFFGDLITSYYVIPLVLGAFMLPMLALGDAMEGTARANNWGIQALTPTYLVRPVLIPLIMFIAVIAGFGADAKTALISALIATYTATAGQFLLLGRRLRRRYETGPKEIHLGYWLRISMPLFLVEGFYYLLTNADVIMVGIFLEPDLVATYFAAAKTMALVHFVFFAIKAGMAPRFSTLVAEEKNSELARFAASTARWTFWPTLVVGGSVLALGQFLLSLFGPDFAGGYPVMVILFAGIAAKALIGPGEALLTMSGQQKICAAVYFAVLTVNIAGNIALIPIFGIEGAAAATAFAMCVEALLLYIIIRRRLGISMHILSWPRTAGQEAN</sequence>
<evidence type="ECO:0000256" key="1">
    <source>
        <dbReference type="ARBA" id="ARBA00004651"/>
    </source>
</evidence>
<dbReference type="PANTHER" id="PTHR30250:SF11">
    <property type="entry name" value="O-ANTIGEN TRANSPORTER-RELATED"/>
    <property type="match status" value="1"/>
</dbReference>
<evidence type="ECO:0000313" key="7">
    <source>
        <dbReference type="EMBL" id="MDA5401465.1"/>
    </source>
</evidence>
<organism evidence="7 8">
    <name type="scientific">Hoeflea prorocentri</name>
    <dbReference type="NCBI Taxonomy" id="1922333"/>
    <lineage>
        <taxon>Bacteria</taxon>
        <taxon>Pseudomonadati</taxon>
        <taxon>Pseudomonadota</taxon>
        <taxon>Alphaproteobacteria</taxon>
        <taxon>Hyphomicrobiales</taxon>
        <taxon>Rhizobiaceae</taxon>
        <taxon>Hoeflea</taxon>
    </lineage>
</organism>
<feature type="transmembrane region" description="Helical" evidence="6">
    <location>
        <begin position="299"/>
        <end position="316"/>
    </location>
</feature>
<comment type="caution">
    <text evidence="7">The sequence shown here is derived from an EMBL/GenBank/DDBJ whole genome shotgun (WGS) entry which is preliminary data.</text>
</comment>
<feature type="transmembrane region" description="Helical" evidence="6">
    <location>
        <begin position="55"/>
        <end position="77"/>
    </location>
</feature>
<feature type="transmembrane region" description="Helical" evidence="6">
    <location>
        <begin position="408"/>
        <end position="430"/>
    </location>
</feature>
<evidence type="ECO:0000256" key="4">
    <source>
        <dbReference type="ARBA" id="ARBA00022989"/>
    </source>
</evidence>
<evidence type="ECO:0000256" key="5">
    <source>
        <dbReference type="ARBA" id="ARBA00023136"/>
    </source>
</evidence>
<feature type="transmembrane region" description="Helical" evidence="6">
    <location>
        <begin position="83"/>
        <end position="110"/>
    </location>
</feature>
<feature type="transmembrane region" description="Helical" evidence="6">
    <location>
        <begin position="436"/>
        <end position="455"/>
    </location>
</feature>